<evidence type="ECO:0000313" key="2">
    <source>
        <dbReference type="EMBL" id="KAK8584286.1"/>
    </source>
</evidence>
<dbReference type="SUPFAM" id="SSF52949">
    <property type="entry name" value="Macro domain-like"/>
    <property type="match status" value="1"/>
</dbReference>
<comment type="caution">
    <text evidence="2">The sequence shown here is derived from an EMBL/GenBank/DDBJ whole genome shotgun (WGS) entry which is preliminary data.</text>
</comment>
<feature type="domain" description="Macro" evidence="1">
    <location>
        <begin position="79"/>
        <end position="210"/>
    </location>
</feature>
<evidence type="ECO:0000313" key="3">
    <source>
        <dbReference type="Proteomes" id="UP001472677"/>
    </source>
</evidence>
<dbReference type="PANTHER" id="PTHR11106">
    <property type="entry name" value="GANGLIOSIDE INDUCED DIFFERENTIATION ASSOCIATED PROTEIN 2-RELATED"/>
    <property type="match status" value="1"/>
</dbReference>
<sequence>MDFSDEFAGKWHVEKPVLSACSASLLGLVCVYLQLERNTLQALANSVTISLIAPCQNNTMELHYYRTTRLRCKDCCSGKCASTTEAQEGVAFEITEAVVEALKWELATTVVNAPMVPAERQQQPMAAKPKAIHRAAGPQLREACFKVSEVQPGVRCPTGEAMITLGFKLPASHVIHIVGPIYDSDNDPKGSLRNAYKSSMMFFSTIQVCR</sequence>
<dbReference type="EMBL" id="JBBPBM010000005">
    <property type="protein sequence ID" value="KAK8584286.1"/>
    <property type="molecule type" value="Genomic_DNA"/>
</dbReference>
<dbReference type="PROSITE" id="PS51154">
    <property type="entry name" value="MACRO"/>
    <property type="match status" value="1"/>
</dbReference>
<dbReference type="Proteomes" id="UP001472677">
    <property type="component" value="Unassembled WGS sequence"/>
</dbReference>
<evidence type="ECO:0000259" key="1">
    <source>
        <dbReference type="PROSITE" id="PS51154"/>
    </source>
</evidence>
<gene>
    <name evidence="2" type="ORF">V6N12_068531</name>
</gene>
<name>A0ABR2FQD2_9ROSI</name>
<reference evidence="2 3" key="1">
    <citation type="journal article" date="2024" name="G3 (Bethesda)">
        <title>Genome assembly of Hibiscus sabdariffa L. provides insights into metabolisms of medicinal natural products.</title>
        <authorList>
            <person name="Kim T."/>
        </authorList>
    </citation>
    <scope>NUCLEOTIDE SEQUENCE [LARGE SCALE GENOMIC DNA]</scope>
    <source>
        <strain evidence="2">TK-2024</strain>
        <tissue evidence="2">Old leaves</tissue>
    </source>
</reference>
<dbReference type="PANTHER" id="PTHR11106:SF27">
    <property type="entry name" value="MACRO DOMAIN-CONTAINING PROTEIN"/>
    <property type="match status" value="1"/>
</dbReference>
<dbReference type="Gene3D" id="3.40.220.10">
    <property type="entry name" value="Leucine Aminopeptidase, subunit E, domain 1"/>
    <property type="match status" value="1"/>
</dbReference>
<proteinExistence type="predicted"/>
<dbReference type="InterPro" id="IPR002589">
    <property type="entry name" value="Macro_dom"/>
</dbReference>
<keyword evidence="3" id="KW-1185">Reference proteome</keyword>
<protein>
    <recommendedName>
        <fullName evidence="1">Macro domain-containing protein</fullName>
    </recommendedName>
</protein>
<dbReference type="Pfam" id="PF01661">
    <property type="entry name" value="Macro"/>
    <property type="match status" value="1"/>
</dbReference>
<accession>A0ABR2FQD2</accession>
<organism evidence="2 3">
    <name type="scientific">Hibiscus sabdariffa</name>
    <name type="common">roselle</name>
    <dbReference type="NCBI Taxonomy" id="183260"/>
    <lineage>
        <taxon>Eukaryota</taxon>
        <taxon>Viridiplantae</taxon>
        <taxon>Streptophyta</taxon>
        <taxon>Embryophyta</taxon>
        <taxon>Tracheophyta</taxon>
        <taxon>Spermatophyta</taxon>
        <taxon>Magnoliopsida</taxon>
        <taxon>eudicotyledons</taxon>
        <taxon>Gunneridae</taxon>
        <taxon>Pentapetalae</taxon>
        <taxon>rosids</taxon>
        <taxon>malvids</taxon>
        <taxon>Malvales</taxon>
        <taxon>Malvaceae</taxon>
        <taxon>Malvoideae</taxon>
        <taxon>Hibiscus</taxon>
    </lineage>
</organism>
<dbReference type="InterPro" id="IPR043472">
    <property type="entry name" value="Macro_dom-like"/>
</dbReference>